<dbReference type="AlphaFoldDB" id="A0A087TK36"/>
<organism evidence="1 2">
    <name type="scientific">Stegodyphus mimosarum</name>
    <name type="common">African social velvet spider</name>
    <dbReference type="NCBI Taxonomy" id="407821"/>
    <lineage>
        <taxon>Eukaryota</taxon>
        <taxon>Metazoa</taxon>
        <taxon>Ecdysozoa</taxon>
        <taxon>Arthropoda</taxon>
        <taxon>Chelicerata</taxon>
        <taxon>Arachnida</taxon>
        <taxon>Araneae</taxon>
        <taxon>Araneomorphae</taxon>
        <taxon>Entelegynae</taxon>
        <taxon>Eresoidea</taxon>
        <taxon>Eresidae</taxon>
        <taxon>Stegodyphus</taxon>
    </lineage>
</organism>
<keyword evidence="2" id="KW-1185">Reference proteome</keyword>
<dbReference type="GO" id="GO:0003676">
    <property type="term" value="F:nucleic acid binding"/>
    <property type="evidence" value="ECO:0007669"/>
    <property type="project" value="InterPro"/>
</dbReference>
<dbReference type="Proteomes" id="UP000054359">
    <property type="component" value="Unassembled WGS sequence"/>
</dbReference>
<dbReference type="SUPFAM" id="SSF54928">
    <property type="entry name" value="RNA-binding domain, RBD"/>
    <property type="match status" value="1"/>
</dbReference>
<name>A0A087TK36_STEMI</name>
<dbReference type="OrthoDB" id="78437at2759"/>
<evidence type="ECO:0000313" key="1">
    <source>
        <dbReference type="EMBL" id="KFM65475.1"/>
    </source>
</evidence>
<sequence length="64" mass="7565">MNDKIIDGKKLIVEPFLEKEVREHLVKNSLEYAEKALEKSTQRNNLHVKNLPKDMSDEQLKKFI</sequence>
<proteinExistence type="predicted"/>
<dbReference type="InterPro" id="IPR035979">
    <property type="entry name" value="RBD_domain_sf"/>
</dbReference>
<dbReference type="EMBL" id="KK115587">
    <property type="protein sequence ID" value="KFM65475.1"/>
    <property type="molecule type" value="Genomic_DNA"/>
</dbReference>
<accession>A0A087TK36</accession>
<evidence type="ECO:0000313" key="2">
    <source>
        <dbReference type="Proteomes" id="UP000054359"/>
    </source>
</evidence>
<gene>
    <name evidence="1" type="ORF">X975_05993</name>
</gene>
<feature type="non-terminal residue" evidence="1">
    <location>
        <position position="64"/>
    </location>
</feature>
<protein>
    <submittedName>
        <fullName evidence="1">Uncharacterized protein</fullName>
    </submittedName>
</protein>
<reference evidence="1 2" key="1">
    <citation type="submission" date="2013-11" db="EMBL/GenBank/DDBJ databases">
        <title>Genome sequencing of Stegodyphus mimosarum.</title>
        <authorList>
            <person name="Bechsgaard J."/>
        </authorList>
    </citation>
    <scope>NUCLEOTIDE SEQUENCE [LARGE SCALE GENOMIC DNA]</scope>
</reference>